<dbReference type="InterPro" id="IPR004314">
    <property type="entry name" value="Neprosin"/>
</dbReference>
<dbReference type="InterPro" id="IPR053168">
    <property type="entry name" value="Glutamic_endopeptidase"/>
</dbReference>
<dbReference type="PROSITE" id="PS52045">
    <property type="entry name" value="NEPROSIN_PEP_CD"/>
    <property type="match status" value="1"/>
</dbReference>
<reference evidence="3 4" key="1">
    <citation type="submission" date="2024-02" db="EMBL/GenBank/DDBJ databases">
        <title>High-quality chromosome-scale genome assembly of Pensacola bahiagrass (Paspalum notatum Flugge var. saurae).</title>
        <authorList>
            <person name="Vega J.M."/>
            <person name="Podio M."/>
            <person name="Orjuela J."/>
            <person name="Siena L.A."/>
            <person name="Pessino S.C."/>
            <person name="Combes M.C."/>
            <person name="Mariac C."/>
            <person name="Albertini E."/>
            <person name="Pupilli F."/>
            <person name="Ortiz J.P.A."/>
            <person name="Leblanc O."/>
        </authorList>
    </citation>
    <scope>NUCLEOTIDE SEQUENCE [LARGE SCALE GENOMIC DNA]</scope>
    <source>
        <strain evidence="3">R1</strain>
        <tissue evidence="3">Leaf</tissue>
    </source>
</reference>
<proteinExistence type="predicted"/>
<dbReference type="AlphaFoldDB" id="A0AAQ3SHL9"/>
<feature type="signal peptide" evidence="1">
    <location>
        <begin position="1"/>
        <end position="27"/>
    </location>
</feature>
<name>A0AAQ3SHL9_PASNO</name>
<evidence type="ECO:0000259" key="2">
    <source>
        <dbReference type="PROSITE" id="PS52045"/>
    </source>
</evidence>
<feature type="domain" description="Neprosin PEP catalytic" evidence="2">
    <location>
        <begin position="146"/>
        <end position="401"/>
    </location>
</feature>
<evidence type="ECO:0000313" key="3">
    <source>
        <dbReference type="EMBL" id="WVZ51527.1"/>
    </source>
</evidence>
<dbReference type="Gene3D" id="3.90.1320.10">
    <property type="entry name" value="Outer-capsid protein sigma 3, large lobe"/>
    <property type="match status" value="1"/>
</dbReference>
<organism evidence="3 4">
    <name type="scientific">Paspalum notatum var. saurae</name>
    <dbReference type="NCBI Taxonomy" id="547442"/>
    <lineage>
        <taxon>Eukaryota</taxon>
        <taxon>Viridiplantae</taxon>
        <taxon>Streptophyta</taxon>
        <taxon>Embryophyta</taxon>
        <taxon>Tracheophyta</taxon>
        <taxon>Spermatophyta</taxon>
        <taxon>Magnoliopsida</taxon>
        <taxon>Liliopsida</taxon>
        <taxon>Poales</taxon>
        <taxon>Poaceae</taxon>
        <taxon>PACMAD clade</taxon>
        <taxon>Panicoideae</taxon>
        <taxon>Andropogonodae</taxon>
        <taxon>Paspaleae</taxon>
        <taxon>Paspalinae</taxon>
        <taxon>Paspalum</taxon>
    </lineage>
</organism>
<sequence>MAMTARACVVALVVMAVTILCFERAAAAGTAGRSDVQRLLRRLNKPPVATIQSPDGDTIDCVHISKQPAFDNPILKNHTIQMWPSSHPRGLNQDANVAPRPFMQTWHKNGKCPENTIPIRRTKEEDVLRANSVSSYGKKRSKFTELAVTTGHQWAEASAQGANNYYGTEANINLWQPIVETASDFSLTQFWVTSGSYQNNDLNTIEVGWQVYPQMYGDNCPKLFIYWTRDAYQTTGCYDLKCSGFVQTNNNIAFGVSQLTPLSTYGGSQYDINILVWKDPATGNWWLQISNEDIGYWPSSIFTNLASSASSVTWGGEVFSSDAGQTSTQMGSGHLPNEGFGKASYIRNIQVVDASNTLRSPSSLGLFASRPNCYNVEMGGAGTNWGTYFYYGGPGRNANCQ</sequence>
<dbReference type="Pfam" id="PF14365">
    <property type="entry name" value="Neprosin_AP"/>
    <property type="match status" value="1"/>
</dbReference>
<keyword evidence="1" id="KW-0732">Signal</keyword>
<accession>A0AAQ3SHL9</accession>
<evidence type="ECO:0000313" key="4">
    <source>
        <dbReference type="Proteomes" id="UP001341281"/>
    </source>
</evidence>
<dbReference type="Proteomes" id="UP001341281">
    <property type="component" value="Chromosome 01"/>
</dbReference>
<dbReference type="PANTHER" id="PTHR31589:SF231">
    <property type="entry name" value="OS01G0973100 PROTEIN"/>
    <property type="match status" value="1"/>
</dbReference>
<evidence type="ECO:0000256" key="1">
    <source>
        <dbReference type="SAM" id="SignalP"/>
    </source>
</evidence>
<dbReference type="PANTHER" id="PTHR31589">
    <property type="entry name" value="PROTEIN, PUTATIVE (DUF239)-RELATED-RELATED"/>
    <property type="match status" value="1"/>
</dbReference>
<protein>
    <recommendedName>
        <fullName evidence="2">Neprosin PEP catalytic domain-containing protein</fullName>
    </recommendedName>
</protein>
<dbReference type="Pfam" id="PF03080">
    <property type="entry name" value="Neprosin"/>
    <property type="match status" value="1"/>
</dbReference>
<gene>
    <name evidence="3" type="ORF">U9M48_002666</name>
</gene>
<dbReference type="InterPro" id="IPR025521">
    <property type="entry name" value="Neprosin_propep"/>
</dbReference>
<keyword evidence="4" id="KW-1185">Reference proteome</keyword>
<feature type="chain" id="PRO_5042861894" description="Neprosin PEP catalytic domain-containing protein" evidence="1">
    <location>
        <begin position="28"/>
        <end position="401"/>
    </location>
</feature>
<dbReference type="EMBL" id="CP144745">
    <property type="protein sequence ID" value="WVZ51527.1"/>
    <property type="molecule type" value="Genomic_DNA"/>
</dbReference>